<dbReference type="EMBL" id="CALSBS010000021">
    <property type="protein sequence ID" value="CAH6661254.1"/>
    <property type="molecule type" value="Genomic_DNA"/>
</dbReference>
<sequence>MGLSPHALITGRRCEGDVFSGFSHTINRTGYREGASRV</sequence>
<evidence type="ECO:0000313" key="2">
    <source>
        <dbReference type="Proteomes" id="UP001152651"/>
    </source>
</evidence>
<dbReference type="Proteomes" id="UP001152651">
    <property type="component" value="Unassembled WGS sequence"/>
</dbReference>
<reference evidence="1" key="1">
    <citation type="submission" date="2022-05" db="EMBL/GenBank/DDBJ databases">
        <authorList>
            <person name="Blom J."/>
        </authorList>
    </citation>
    <scope>NUCLEOTIDE SEQUENCE</scope>
    <source>
        <strain evidence="1">Type strain: CPO20170097</strain>
    </source>
</reference>
<keyword evidence="2" id="KW-1185">Reference proteome</keyword>
<evidence type="ECO:0000313" key="1">
    <source>
        <dbReference type="EMBL" id="CAH6661254.1"/>
    </source>
</evidence>
<proteinExistence type="predicted"/>
<comment type="caution">
    <text evidence="1">The sequence shown here is derived from an EMBL/GenBank/DDBJ whole genome shotgun (WGS) entry which is preliminary data.</text>
</comment>
<gene>
    <name evidence="1" type="ORF">FBBNIHIM_19280</name>
</gene>
<name>A0ABM9FDG0_9ENTR</name>
<protein>
    <submittedName>
        <fullName evidence="1">Uncharacterized protein</fullName>
    </submittedName>
</protein>
<organism evidence="1 2">
    <name type="scientific">Pseudocitrobacter vendiensis</name>
    <dbReference type="NCBI Taxonomy" id="2488306"/>
    <lineage>
        <taxon>Bacteria</taxon>
        <taxon>Pseudomonadati</taxon>
        <taxon>Pseudomonadota</taxon>
        <taxon>Gammaproteobacteria</taxon>
        <taxon>Enterobacterales</taxon>
        <taxon>Enterobacteriaceae</taxon>
        <taxon>Pseudocitrobacter</taxon>
    </lineage>
</organism>
<accession>A0ABM9FDG0</accession>